<reference evidence="1" key="1">
    <citation type="submission" date="2022-08" db="EMBL/GenBank/DDBJ databases">
        <authorList>
            <consortium name="DOE Joint Genome Institute"/>
            <person name="Min B."/>
            <person name="Riley R."/>
            <person name="Sierra-Patev S."/>
            <person name="Naranjo-Ortiz M."/>
            <person name="Looney B."/>
            <person name="Konkel Z."/>
            <person name="Slot J.C."/>
            <person name="Sakamoto Y."/>
            <person name="Steenwyk J.L."/>
            <person name="Rokas A."/>
            <person name="Carro J."/>
            <person name="Camarero S."/>
            <person name="Ferreira P."/>
            <person name="Molpeceres G."/>
            <person name="Ruiz-Duenas F.J."/>
            <person name="Serrano A."/>
            <person name="Henrissat B."/>
            <person name="Drula E."/>
            <person name="Hughes K.W."/>
            <person name="Mata J.L."/>
            <person name="Ishikawa N.K."/>
            <person name="Vargas-Isla R."/>
            <person name="Ushijima S."/>
            <person name="Smith C.A."/>
            <person name="Ahrendt S."/>
            <person name="Andreopoulos W."/>
            <person name="He G."/>
            <person name="Labutti K."/>
            <person name="Lipzen A."/>
            <person name="Ng V."/>
            <person name="Sandor L."/>
            <person name="Barry K."/>
            <person name="Martinez A.T."/>
            <person name="Xiao Y."/>
            <person name="Gibbons J.G."/>
            <person name="Terashima K."/>
            <person name="Hibbett D.S."/>
            <person name="Grigoriev I.V."/>
        </authorList>
    </citation>
    <scope>NUCLEOTIDE SEQUENCE</scope>
    <source>
        <strain evidence="1">TFB9207</strain>
    </source>
</reference>
<evidence type="ECO:0000313" key="2">
    <source>
        <dbReference type="Proteomes" id="UP001163846"/>
    </source>
</evidence>
<dbReference type="InterPro" id="IPR041078">
    <property type="entry name" value="Plavaka"/>
</dbReference>
<keyword evidence="2" id="KW-1185">Reference proteome</keyword>
<dbReference type="EMBL" id="MU806617">
    <property type="protein sequence ID" value="KAJ3833886.1"/>
    <property type="molecule type" value="Genomic_DNA"/>
</dbReference>
<proteinExistence type="predicted"/>
<accession>A0AA38P0H0</accession>
<dbReference type="Pfam" id="PF18759">
    <property type="entry name" value="Plavaka"/>
    <property type="match status" value="1"/>
</dbReference>
<dbReference type="Proteomes" id="UP001163846">
    <property type="component" value="Unassembled WGS sequence"/>
</dbReference>
<name>A0AA38P0H0_9AGAR</name>
<dbReference type="AlphaFoldDB" id="A0AA38P0H0"/>
<protein>
    <submittedName>
        <fullName evidence="1">Uncharacterized protein</fullName>
    </submittedName>
</protein>
<evidence type="ECO:0000313" key="1">
    <source>
        <dbReference type="EMBL" id="KAJ3833886.1"/>
    </source>
</evidence>
<organism evidence="1 2">
    <name type="scientific">Lentinula raphanica</name>
    <dbReference type="NCBI Taxonomy" id="153919"/>
    <lineage>
        <taxon>Eukaryota</taxon>
        <taxon>Fungi</taxon>
        <taxon>Dikarya</taxon>
        <taxon>Basidiomycota</taxon>
        <taxon>Agaricomycotina</taxon>
        <taxon>Agaricomycetes</taxon>
        <taxon>Agaricomycetidae</taxon>
        <taxon>Agaricales</taxon>
        <taxon>Marasmiineae</taxon>
        <taxon>Omphalotaceae</taxon>
        <taxon>Lentinula</taxon>
    </lineage>
</organism>
<comment type="caution">
    <text evidence="1">The sequence shown here is derived from an EMBL/GenBank/DDBJ whole genome shotgun (WGS) entry which is preliminary data.</text>
</comment>
<gene>
    <name evidence="1" type="ORF">F5878DRAFT_384460</name>
</gene>
<sequence length="814" mass="93600">MSRHKISSNQICTICGQSYAPHVFRRHQIACQRNSDDQESGRQYLIQQKHSQERDSIENTFKMVDANFDKHTTFELPENLEPISYDFHANQHLEEYDHTPIATNESEPQPDDIKIEYHPSSGKPAKILHFHEYGEFRNHDHVSIPLDPAPWKPWRSRIDFEVATLALESSMSEDQINKLINILQRVGQGSDNFTLKNNKEMQTMWDLAAERSTKFQKAEIPVPFRDQEPEIFELHYRPAWDWLQELLRDATLASQMEWDAQRMYRYNSASNSWKRFIEEAWSANTWWKIQDNLPAGAVPLCIVFYADKSKLSSFGTAKGYPVILRCANLPMDIRNSAGRGGGRVIGWLPIVAEDAARSGKSDFATFKSIVWHESVRKIFESIVQHSKTGYTMECGDGVRRCLYPLILISSADFEEQTVVCLTRGTQGLYPCVKCEIPKDELTNFDSEFTQRTAKRTVDIVNKALCIARTSKGESDAILKRHSLRPYMNSFFQINNTDPHENVSFDDLHFLDSGLWEDHLFEVHKWHIKNIGRNAAVTIDNRYKLFPRWPKLHHFEDGISKITFNDGSKNRDISKIFLFAAHDTITKEEDKAGYTLLKVTRHYINLVMYAGLEIQTSATIAAGQASIEAFANGLKLYRSQTTDLDKNWNFIKLHYLRHCWDDIENKGVLRGMSTKPNEKFHGPLRKIYLQRTNFKDTAKQIIRLEHQSVVASQIQDAIDLLDAHLKPLKSDDPEDSHEMDLPLDNFHLKLGSKLKPVTFGHLESAGSVFQRLHIRVSDFLSDLLPQSGIPLPDSKRIKFNVNDRVTSGTPPNIPS</sequence>